<dbReference type="SUPFAM" id="SSF56112">
    <property type="entry name" value="Protein kinase-like (PK-like)"/>
    <property type="match status" value="1"/>
</dbReference>
<dbReference type="OrthoDB" id="248923at2759"/>
<feature type="non-terminal residue" evidence="8">
    <location>
        <position position="1"/>
    </location>
</feature>
<dbReference type="PROSITE" id="PS50011">
    <property type="entry name" value="PROTEIN_KINASE_DOM"/>
    <property type="match status" value="1"/>
</dbReference>
<dbReference type="Pfam" id="PF00069">
    <property type="entry name" value="Pkinase"/>
    <property type="match status" value="1"/>
</dbReference>
<dbReference type="GO" id="GO:0004674">
    <property type="term" value="F:protein serine/threonine kinase activity"/>
    <property type="evidence" value="ECO:0007669"/>
    <property type="project" value="UniProtKB-KW"/>
</dbReference>
<dbReference type="FunFam" id="3.30.200.20:FF:000097">
    <property type="entry name" value="Probable serine/threonine-protein kinase nek1"/>
    <property type="match status" value="1"/>
</dbReference>
<keyword evidence="3" id="KW-0808">Transferase</keyword>
<evidence type="ECO:0000313" key="8">
    <source>
        <dbReference type="EMBL" id="PIO55877.1"/>
    </source>
</evidence>
<keyword evidence="5" id="KW-0418">Kinase</keyword>
<sequence>AFGSAVLYRRKDDSSLVIIKEINMYDLDSSQRQLALNEVHLLSRIQHPNIISYYDSFEEDGILMIEMEYADGGTLAQFLVKCQTFIPEDTVTDLMIQMLSAVAYLHENSVLHRRERSVHSMKRKW</sequence>
<dbReference type="PANTHER" id="PTHR44535:SF5">
    <property type="entry name" value="PROTEIN KINASE DOMAIN-CONTAINING PROTEIN"/>
    <property type="match status" value="1"/>
</dbReference>
<dbReference type="AlphaFoldDB" id="A0A2G9TD29"/>
<reference evidence="8 9" key="1">
    <citation type="submission" date="2015-09" db="EMBL/GenBank/DDBJ databases">
        <title>Draft genome of the parasitic nematode Teladorsagia circumcincta isolate WARC Sus (inbred).</title>
        <authorList>
            <person name="Mitreva M."/>
        </authorList>
    </citation>
    <scope>NUCLEOTIDE SEQUENCE [LARGE SCALE GENOMIC DNA]</scope>
    <source>
        <strain evidence="8 9">S</strain>
    </source>
</reference>
<dbReference type="GO" id="GO:0005524">
    <property type="term" value="F:ATP binding"/>
    <property type="evidence" value="ECO:0007669"/>
    <property type="project" value="UniProtKB-KW"/>
</dbReference>
<dbReference type="InterPro" id="IPR000719">
    <property type="entry name" value="Prot_kinase_dom"/>
</dbReference>
<dbReference type="EMBL" id="KZ383776">
    <property type="protein sequence ID" value="PIO55877.1"/>
    <property type="molecule type" value="Genomic_DNA"/>
</dbReference>
<evidence type="ECO:0000256" key="6">
    <source>
        <dbReference type="ARBA" id="ARBA00022840"/>
    </source>
</evidence>
<dbReference type="SMART" id="SM00220">
    <property type="entry name" value="S_TKc"/>
    <property type="match status" value="1"/>
</dbReference>
<keyword evidence="9" id="KW-1185">Reference proteome</keyword>
<evidence type="ECO:0000256" key="2">
    <source>
        <dbReference type="ARBA" id="ARBA00022527"/>
    </source>
</evidence>
<comment type="similarity">
    <text evidence="1">Belongs to the protein kinase superfamily. NEK Ser/Thr protein kinase family. NIMA subfamily.</text>
</comment>
<dbReference type="InterPro" id="IPR051997">
    <property type="entry name" value="STK_NEK"/>
</dbReference>
<proteinExistence type="inferred from homology"/>
<keyword evidence="2" id="KW-0723">Serine/threonine-protein kinase</keyword>
<dbReference type="Gene3D" id="1.10.510.10">
    <property type="entry name" value="Transferase(Phosphotransferase) domain 1"/>
    <property type="match status" value="1"/>
</dbReference>
<name>A0A2G9TD29_TELCI</name>
<keyword evidence="6" id="KW-0067">ATP-binding</keyword>
<dbReference type="Gene3D" id="3.30.200.20">
    <property type="entry name" value="Phosphorylase Kinase, domain 1"/>
    <property type="match status" value="1"/>
</dbReference>
<evidence type="ECO:0000256" key="1">
    <source>
        <dbReference type="ARBA" id="ARBA00010886"/>
    </source>
</evidence>
<gene>
    <name evidence="8" type="ORF">TELCIR_22731</name>
</gene>
<protein>
    <recommendedName>
        <fullName evidence="7">Protein kinase domain-containing protein</fullName>
    </recommendedName>
</protein>
<dbReference type="Proteomes" id="UP000230423">
    <property type="component" value="Unassembled WGS sequence"/>
</dbReference>
<keyword evidence="4" id="KW-0547">Nucleotide-binding</keyword>
<evidence type="ECO:0000256" key="5">
    <source>
        <dbReference type="ARBA" id="ARBA00022777"/>
    </source>
</evidence>
<feature type="domain" description="Protein kinase" evidence="7">
    <location>
        <begin position="1"/>
        <end position="125"/>
    </location>
</feature>
<evidence type="ECO:0000259" key="7">
    <source>
        <dbReference type="PROSITE" id="PS50011"/>
    </source>
</evidence>
<evidence type="ECO:0000256" key="4">
    <source>
        <dbReference type="ARBA" id="ARBA00022741"/>
    </source>
</evidence>
<dbReference type="PANTHER" id="PTHR44535">
    <property type="entry name" value="PROTEIN CBG16200"/>
    <property type="match status" value="1"/>
</dbReference>
<evidence type="ECO:0000256" key="3">
    <source>
        <dbReference type="ARBA" id="ARBA00022679"/>
    </source>
</evidence>
<dbReference type="InterPro" id="IPR011009">
    <property type="entry name" value="Kinase-like_dom_sf"/>
</dbReference>
<evidence type="ECO:0000313" key="9">
    <source>
        <dbReference type="Proteomes" id="UP000230423"/>
    </source>
</evidence>
<organism evidence="8 9">
    <name type="scientific">Teladorsagia circumcincta</name>
    <name type="common">Brown stomach worm</name>
    <name type="synonym">Ostertagia circumcincta</name>
    <dbReference type="NCBI Taxonomy" id="45464"/>
    <lineage>
        <taxon>Eukaryota</taxon>
        <taxon>Metazoa</taxon>
        <taxon>Ecdysozoa</taxon>
        <taxon>Nematoda</taxon>
        <taxon>Chromadorea</taxon>
        <taxon>Rhabditida</taxon>
        <taxon>Rhabditina</taxon>
        <taxon>Rhabditomorpha</taxon>
        <taxon>Strongyloidea</taxon>
        <taxon>Trichostrongylidae</taxon>
        <taxon>Teladorsagia</taxon>
    </lineage>
</organism>
<accession>A0A2G9TD29</accession>